<dbReference type="Proteomes" id="UP001622496">
    <property type="component" value="Chromosome"/>
</dbReference>
<reference evidence="1 2" key="1">
    <citation type="submission" date="2022-10" db="EMBL/GenBank/DDBJ databases">
        <title>The complete genomes of actinobacterial strains from the NBC collection.</title>
        <authorList>
            <person name="Joergensen T.S."/>
            <person name="Alvarez Arevalo M."/>
            <person name="Sterndorff E.B."/>
            <person name="Faurdal D."/>
            <person name="Vuksanovic O."/>
            <person name="Mourched A.-S."/>
            <person name="Charusanti P."/>
            <person name="Shaw S."/>
            <person name="Blin K."/>
            <person name="Weber T."/>
        </authorList>
    </citation>
    <scope>NUCLEOTIDE SEQUENCE [LARGE SCALE GENOMIC DNA]</scope>
    <source>
        <strain evidence="1 2">NBC_00185</strain>
    </source>
</reference>
<keyword evidence="2" id="KW-1185">Reference proteome</keyword>
<dbReference type="RefSeq" id="WP_362562742.1">
    <property type="nucleotide sequence ID" value="NZ_CP108135.1"/>
</dbReference>
<proteinExistence type="predicted"/>
<accession>A0ABZ1K0D1</accession>
<sequence length="85" mass="9774">MKNTTGIQRYMLYDQSKVLVPPARPSPWQYILCFTTTRTFDYHFSDGGGDTAEDCYECNVFVTAWDHCVQYNSTHPNITRITGTP</sequence>
<gene>
    <name evidence="1" type="ORF">OG560_00480</name>
</gene>
<evidence type="ECO:0000313" key="1">
    <source>
        <dbReference type="EMBL" id="WTP63980.1"/>
    </source>
</evidence>
<dbReference type="EMBL" id="CP108135">
    <property type="protein sequence ID" value="WTP63980.1"/>
    <property type="molecule type" value="Genomic_DNA"/>
</dbReference>
<name>A0ABZ1K0D1_9ACTN</name>
<organism evidence="1 2">
    <name type="scientific">[Kitasatospora] papulosa</name>
    <dbReference type="NCBI Taxonomy" id="1464011"/>
    <lineage>
        <taxon>Bacteria</taxon>
        <taxon>Bacillati</taxon>
        <taxon>Actinomycetota</taxon>
        <taxon>Actinomycetes</taxon>
        <taxon>Kitasatosporales</taxon>
        <taxon>Streptomycetaceae</taxon>
        <taxon>Streptomyces</taxon>
    </lineage>
</organism>
<evidence type="ECO:0000313" key="2">
    <source>
        <dbReference type="Proteomes" id="UP001622496"/>
    </source>
</evidence>
<protein>
    <submittedName>
        <fullName evidence="1">Uncharacterized protein</fullName>
    </submittedName>
</protein>